<gene>
    <name evidence="1" type="ORF">EIN43_14295</name>
</gene>
<dbReference type="Gene3D" id="1.10.238.160">
    <property type="match status" value="1"/>
</dbReference>
<sequence>MSTINIHEDKFVSMQFITELTGLSDKWFYKLAHEGKFPKPVKFGRSSRWIESEVKEWIEERIKLSRSGSVVIFNEKTSESFPYEKPANFGVNSKYRM</sequence>
<dbReference type="Pfam" id="PF05930">
    <property type="entry name" value="Phage_AlpA"/>
    <property type="match status" value="1"/>
</dbReference>
<dbReference type="AlphaFoldDB" id="A0A4Y5ZV08"/>
<dbReference type="Proteomes" id="UP000318237">
    <property type="component" value="Chromosome"/>
</dbReference>
<name>A0A4Y5ZV08_9ENTR</name>
<dbReference type="EMBL" id="CP041054">
    <property type="protein sequence ID" value="QDE47493.1"/>
    <property type="molecule type" value="Genomic_DNA"/>
</dbReference>
<accession>A0A4Y5ZV08</accession>
<protein>
    <submittedName>
        <fullName evidence="1">AlpA family transcriptional regulator</fullName>
    </submittedName>
</protein>
<dbReference type="InterPro" id="IPR010260">
    <property type="entry name" value="AlpA"/>
</dbReference>
<evidence type="ECO:0000313" key="2">
    <source>
        <dbReference type="Proteomes" id="UP000318237"/>
    </source>
</evidence>
<organism evidence="1 2">
    <name type="scientific">Enterobacter hormaechei</name>
    <dbReference type="NCBI Taxonomy" id="158836"/>
    <lineage>
        <taxon>Bacteria</taxon>
        <taxon>Pseudomonadati</taxon>
        <taxon>Pseudomonadota</taxon>
        <taxon>Gammaproteobacteria</taxon>
        <taxon>Enterobacterales</taxon>
        <taxon>Enterobacteriaceae</taxon>
        <taxon>Enterobacter</taxon>
        <taxon>Enterobacter cloacae complex</taxon>
    </lineage>
</organism>
<evidence type="ECO:0000313" key="1">
    <source>
        <dbReference type="EMBL" id="QDE47493.1"/>
    </source>
</evidence>
<reference evidence="1 2" key="1">
    <citation type="submission" date="2019-06" db="EMBL/GenBank/DDBJ databases">
        <title>Whole genome sequencing of XDR Enterobacter.</title>
        <authorList>
            <person name="Gnana Soundari P."/>
            <person name="Vijayakumar R."/>
            <person name="Krishnan P."/>
        </authorList>
    </citation>
    <scope>NUCLEOTIDE SEQUENCE [LARGE SCALE GENOMIC DNA]</scope>
    <source>
        <strain evidence="1 2">C126</strain>
    </source>
</reference>
<proteinExistence type="predicted"/>